<evidence type="ECO:0000313" key="1">
    <source>
        <dbReference type="EMBL" id="KAK5108510.1"/>
    </source>
</evidence>
<dbReference type="EMBL" id="JAVRRL010000084">
    <property type="protein sequence ID" value="KAK5108510.1"/>
    <property type="molecule type" value="Genomic_DNA"/>
</dbReference>
<dbReference type="PANTHER" id="PTHR36205">
    <property type="entry name" value="CHROMOSOME 19, WHOLE GENOME SHOTGUN SEQUENCE"/>
    <property type="match status" value="1"/>
</dbReference>
<comment type="caution">
    <text evidence="1">The sequence shown here is derived from an EMBL/GenBank/DDBJ whole genome shotgun (WGS) entry which is preliminary data.</text>
</comment>
<dbReference type="InterPro" id="IPR021822">
    <property type="entry name" value="DUF3405"/>
</dbReference>
<dbReference type="PANTHER" id="PTHR36205:SF2">
    <property type="entry name" value="MAJOR FACILITATOR SUPERFAMILY TRANSPORTER"/>
    <property type="match status" value="1"/>
</dbReference>
<sequence length="321" mass="37266">MASEPTRDAWSHLIPEPFQNITWAWTYDDTRQAYPHVGEHDVYYHTFMSVQLFASQHPQFDYIWNWEMDVRYTGNYHKLMRSLATWSATQGDKALKRRNARFYIPSVHESYENFSRTVAEADQGEHDKTSKGSVWSDDTEADLITTFPIFDVEGTLWPHKNYIINYDKSNMPPRHATVGTNMRLSRRLLDEMDYENRQGRSMMSEMWPPTLAYQRKLKVVYVPIPVWLREQWPPEALESTFNGGRGSEVGGSLGSVINYEKVFKGSTWYWNAEFALDLYTRWLGLADDGPGSTEWEASNGPLCLPAMLLHPVKSERISSLN</sequence>
<dbReference type="Pfam" id="PF11885">
    <property type="entry name" value="DUF3405"/>
    <property type="match status" value="2"/>
</dbReference>
<proteinExistence type="predicted"/>
<protein>
    <submittedName>
        <fullName evidence="1">Uncharacterized protein</fullName>
    </submittedName>
</protein>
<accession>A0AAN7TI82</accession>
<name>A0AAN7TI82_9PEZI</name>
<dbReference type="AlphaFoldDB" id="A0AAN7TI82"/>
<dbReference type="Proteomes" id="UP001310890">
    <property type="component" value="Unassembled WGS sequence"/>
</dbReference>
<gene>
    <name evidence="1" type="ORF">LTR62_008250</name>
</gene>
<evidence type="ECO:0000313" key="2">
    <source>
        <dbReference type="Proteomes" id="UP001310890"/>
    </source>
</evidence>
<organism evidence="1 2">
    <name type="scientific">Meristemomyces frigidus</name>
    <dbReference type="NCBI Taxonomy" id="1508187"/>
    <lineage>
        <taxon>Eukaryota</taxon>
        <taxon>Fungi</taxon>
        <taxon>Dikarya</taxon>
        <taxon>Ascomycota</taxon>
        <taxon>Pezizomycotina</taxon>
        <taxon>Dothideomycetes</taxon>
        <taxon>Dothideomycetidae</taxon>
        <taxon>Mycosphaerellales</taxon>
        <taxon>Teratosphaeriaceae</taxon>
        <taxon>Meristemomyces</taxon>
    </lineage>
</organism>
<reference evidence="1" key="1">
    <citation type="submission" date="2023-08" db="EMBL/GenBank/DDBJ databases">
        <title>Black Yeasts Isolated from many extreme environments.</title>
        <authorList>
            <person name="Coleine C."/>
            <person name="Stajich J.E."/>
            <person name="Selbmann L."/>
        </authorList>
    </citation>
    <scope>NUCLEOTIDE SEQUENCE</scope>
    <source>
        <strain evidence="1">CCFEE 5401</strain>
    </source>
</reference>